<dbReference type="Pfam" id="PF18014">
    <property type="entry name" value="Acetyltransf_18"/>
    <property type="match status" value="1"/>
</dbReference>
<dbReference type="GO" id="GO:0016747">
    <property type="term" value="F:acyltransferase activity, transferring groups other than amino-acyl groups"/>
    <property type="evidence" value="ECO:0007669"/>
    <property type="project" value="InterPro"/>
</dbReference>
<dbReference type="InterPro" id="IPR000182">
    <property type="entry name" value="GNAT_dom"/>
</dbReference>
<dbReference type="EC" id="2.3.1.-" evidence="2"/>
<name>A1K1X6_AZOSB</name>
<feature type="domain" description="N-acetyltransferase" evidence="1">
    <location>
        <begin position="15"/>
        <end position="147"/>
    </location>
</feature>
<sequence length="291" mass="31191">MIGEIALRETSADGVTLRPLEAADLDAAHGLSVAVRWPHRLEDWRFVAALGQGLVAVRDGEVVGTALGWHWDNSQAIFGMVIVAPQVQGRRIGQRLMQGLLDSAGQRAVMLHATAEGRGLYERLGFVRHGEIRQHQGQARQAPLLMPGAGERLRPLGRGDSDRLVELDAQASGMPRGAAIRALLDTAETVVLDRDGEAVGFAVLRRFGRGHAIGPVVAPSLASAKALIAHWSNLCAGKFLRIDVEAGGGLIEWLEEIGLRRVGMVAIMSRGEIPRRGPETGLYAILSQALG</sequence>
<keyword evidence="2" id="KW-0808">Transferase</keyword>
<reference evidence="2 3" key="1">
    <citation type="journal article" date="2006" name="Nat. Biotechnol.">
        <title>Complete genome of the mutualistic, N2-fixing grass endophyte Azoarcus sp. strain BH72.</title>
        <authorList>
            <person name="Krause A."/>
            <person name="Ramakumar A."/>
            <person name="Bartels D."/>
            <person name="Battistoni F."/>
            <person name="Bekel T."/>
            <person name="Boch J."/>
            <person name="Boehm M."/>
            <person name="Friedrich F."/>
            <person name="Hurek T."/>
            <person name="Krause L."/>
            <person name="Linke B."/>
            <person name="McHardy A.C."/>
            <person name="Sarkar A."/>
            <person name="Schneiker S."/>
            <person name="Syed A.A."/>
            <person name="Thauer R."/>
            <person name="Vorhoelter F.-J."/>
            <person name="Weidner S."/>
            <person name="Puehler A."/>
            <person name="Reinhold-Hurek B."/>
            <person name="Kaiser O."/>
            <person name="Goesmann A."/>
        </authorList>
    </citation>
    <scope>NUCLEOTIDE SEQUENCE [LARGE SCALE GENOMIC DNA]</scope>
    <source>
        <strain evidence="2 3">BH72</strain>
    </source>
</reference>
<protein>
    <submittedName>
        <fullName evidence="2">Conserved hypothetical acetyltransferase</fullName>
        <ecNumber evidence="2">2.3.1.-</ecNumber>
    </submittedName>
</protein>
<dbReference type="STRING" id="62928.azo0214"/>
<dbReference type="InterPro" id="IPR016181">
    <property type="entry name" value="Acyl_CoA_acyltransferase"/>
</dbReference>
<dbReference type="Pfam" id="PF13508">
    <property type="entry name" value="Acetyltransf_7"/>
    <property type="match status" value="1"/>
</dbReference>
<dbReference type="PROSITE" id="PS51186">
    <property type="entry name" value="GNAT"/>
    <property type="match status" value="1"/>
</dbReference>
<keyword evidence="3" id="KW-1185">Reference proteome</keyword>
<dbReference type="CDD" id="cd04301">
    <property type="entry name" value="NAT_SF"/>
    <property type="match status" value="1"/>
</dbReference>
<dbReference type="Gene3D" id="3.40.630.90">
    <property type="match status" value="1"/>
</dbReference>
<dbReference type="Gene3D" id="3.40.630.30">
    <property type="match status" value="1"/>
</dbReference>
<organism evidence="2 3">
    <name type="scientific">Azoarcus sp. (strain BH72)</name>
    <dbReference type="NCBI Taxonomy" id="418699"/>
    <lineage>
        <taxon>Bacteria</taxon>
        <taxon>Pseudomonadati</taxon>
        <taxon>Pseudomonadota</taxon>
        <taxon>Betaproteobacteria</taxon>
        <taxon>Rhodocyclales</taxon>
        <taxon>Zoogloeaceae</taxon>
        <taxon>Azoarcus</taxon>
    </lineage>
</organism>
<accession>A1K1X6</accession>
<gene>
    <name evidence="2" type="ordered locus">azo0214</name>
</gene>
<dbReference type="EMBL" id="AM406670">
    <property type="protein sequence ID" value="CAL92831.1"/>
    <property type="molecule type" value="Genomic_DNA"/>
</dbReference>
<keyword evidence="2" id="KW-0012">Acyltransferase</keyword>
<proteinExistence type="predicted"/>
<evidence type="ECO:0000259" key="1">
    <source>
        <dbReference type="PROSITE" id="PS51186"/>
    </source>
</evidence>
<dbReference type="PANTHER" id="PTHR47237:SF2">
    <property type="entry name" value="BLL4206 PROTEIN"/>
    <property type="match status" value="1"/>
</dbReference>
<evidence type="ECO:0000313" key="3">
    <source>
        <dbReference type="Proteomes" id="UP000002588"/>
    </source>
</evidence>
<dbReference type="SUPFAM" id="SSF55729">
    <property type="entry name" value="Acyl-CoA N-acyltransferases (Nat)"/>
    <property type="match status" value="1"/>
</dbReference>
<dbReference type="HOGENOM" id="CLU_063450_1_0_4"/>
<dbReference type="eggNOG" id="COG0456">
    <property type="taxonomic scope" value="Bacteria"/>
</dbReference>
<dbReference type="PANTHER" id="PTHR47237">
    <property type="entry name" value="SLL0310 PROTEIN"/>
    <property type="match status" value="1"/>
</dbReference>
<dbReference type="AlphaFoldDB" id="A1K1X6"/>
<dbReference type="KEGG" id="azo:azo0214"/>
<dbReference type="Proteomes" id="UP000002588">
    <property type="component" value="Chromosome"/>
</dbReference>
<dbReference type="InterPro" id="IPR041496">
    <property type="entry name" value="YitH/HolE_GNAT"/>
</dbReference>
<dbReference type="RefSeq" id="WP_011763949.1">
    <property type="nucleotide sequence ID" value="NC_008702.1"/>
</dbReference>
<dbReference type="InterPro" id="IPR052729">
    <property type="entry name" value="Acyl/Acetyltrans_Enzymes"/>
</dbReference>
<evidence type="ECO:0000313" key="2">
    <source>
        <dbReference type="EMBL" id="CAL92831.1"/>
    </source>
</evidence>